<proteinExistence type="inferred from homology"/>
<feature type="domain" description="Rieske" evidence="10">
    <location>
        <begin position="6"/>
        <end position="102"/>
    </location>
</feature>
<dbReference type="PANTHER" id="PTHR43557:SF2">
    <property type="entry name" value="RIESKE DOMAIN-CONTAINING PROTEIN-RELATED"/>
    <property type="match status" value="1"/>
</dbReference>
<dbReference type="STRING" id="50990.A0A4Y7QES5"/>
<dbReference type="EMBL" id="ML170163">
    <property type="protein sequence ID" value="TDL25592.1"/>
    <property type="molecule type" value="Genomic_DNA"/>
</dbReference>
<dbReference type="PRINTS" id="PR00368">
    <property type="entry name" value="FADPNR"/>
</dbReference>
<evidence type="ECO:0000256" key="6">
    <source>
        <dbReference type="ARBA" id="ARBA00022827"/>
    </source>
</evidence>
<dbReference type="Pfam" id="PF07992">
    <property type="entry name" value="Pyr_redox_2"/>
    <property type="match status" value="1"/>
</dbReference>
<evidence type="ECO:0000313" key="11">
    <source>
        <dbReference type="EMBL" id="TDL25592.1"/>
    </source>
</evidence>
<dbReference type="Gene3D" id="2.102.10.10">
    <property type="entry name" value="Rieske [2Fe-2S] iron-sulphur domain"/>
    <property type="match status" value="1"/>
</dbReference>
<dbReference type="CDD" id="cd03478">
    <property type="entry name" value="Rieske_AIFL_N"/>
    <property type="match status" value="1"/>
</dbReference>
<dbReference type="InterPro" id="IPR036188">
    <property type="entry name" value="FAD/NAD-bd_sf"/>
</dbReference>
<dbReference type="GO" id="GO:0005737">
    <property type="term" value="C:cytoplasm"/>
    <property type="evidence" value="ECO:0007669"/>
    <property type="project" value="TreeGrafter"/>
</dbReference>
<dbReference type="Pfam" id="PF00355">
    <property type="entry name" value="Rieske"/>
    <property type="match status" value="1"/>
</dbReference>
<keyword evidence="5" id="KW-0479">Metal-binding</keyword>
<dbReference type="InterPro" id="IPR016156">
    <property type="entry name" value="FAD/NAD-linked_Rdtase_dimer_sf"/>
</dbReference>
<dbReference type="PRINTS" id="PR00411">
    <property type="entry name" value="PNDRDTASEI"/>
</dbReference>
<evidence type="ECO:0000256" key="3">
    <source>
        <dbReference type="ARBA" id="ARBA00022630"/>
    </source>
</evidence>
<gene>
    <name evidence="11" type="ORF">BD410DRAFT_784618</name>
</gene>
<evidence type="ECO:0000256" key="5">
    <source>
        <dbReference type="ARBA" id="ARBA00022723"/>
    </source>
</evidence>
<dbReference type="InterPro" id="IPR023753">
    <property type="entry name" value="FAD/NAD-binding_dom"/>
</dbReference>
<dbReference type="Pfam" id="PF14759">
    <property type="entry name" value="Reductase_C"/>
    <property type="match status" value="1"/>
</dbReference>
<dbReference type="GO" id="GO:0046872">
    <property type="term" value="F:metal ion binding"/>
    <property type="evidence" value="ECO:0007669"/>
    <property type="project" value="UniProtKB-KW"/>
</dbReference>
<dbReference type="Gene3D" id="3.50.50.60">
    <property type="entry name" value="FAD/NAD(P)-binding domain"/>
    <property type="match status" value="2"/>
</dbReference>
<evidence type="ECO:0000256" key="4">
    <source>
        <dbReference type="ARBA" id="ARBA00022714"/>
    </source>
</evidence>
<name>A0A4Y7QES5_9AGAM</name>
<keyword evidence="7" id="KW-0560">Oxidoreductase</keyword>
<keyword evidence="6" id="KW-0274">FAD</keyword>
<keyword evidence="8" id="KW-0408">Iron</keyword>
<keyword evidence="12" id="KW-1185">Reference proteome</keyword>
<evidence type="ECO:0000313" key="12">
    <source>
        <dbReference type="Proteomes" id="UP000294933"/>
    </source>
</evidence>
<keyword evidence="3" id="KW-0285">Flavoprotein</keyword>
<dbReference type="Proteomes" id="UP000294933">
    <property type="component" value="Unassembled WGS sequence"/>
</dbReference>
<evidence type="ECO:0000256" key="9">
    <source>
        <dbReference type="ARBA" id="ARBA00023014"/>
    </source>
</evidence>
<evidence type="ECO:0000256" key="8">
    <source>
        <dbReference type="ARBA" id="ARBA00023004"/>
    </source>
</evidence>
<dbReference type="InterPro" id="IPR036922">
    <property type="entry name" value="Rieske_2Fe-2S_sf"/>
</dbReference>
<dbReference type="PROSITE" id="PS51296">
    <property type="entry name" value="RIESKE"/>
    <property type="match status" value="1"/>
</dbReference>
<evidence type="ECO:0000256" key="1">
    <source>
        <dbReference type="ARBA" id="ARBA00001974"/>
    </source>
</evidence>
<dbReference type="GO" id="GO:0016651">
    <property type="term" value="F:oxidoreductase activity, acting on NAD(P)H"/>
    <property type="evidence" value="ECO:0007669"/>
    <property type="project" value="TreeGrafter"/>
</dbReference>
<dbReference type="InterPro" id="IPR050446">
    <property type="entry name" value="FAD-oxidoreductase/Apoptosis"/>
</dbReference>
<reference evidence="11 12" key="1">
    <citation type="submission" date="2018-06" db="EMBL/GenBank/DDBJ databases">
        <title>A transcriptomic atlas of mushroom development highlights an independent origin of complex multicellularity.</title>
        <authorList>
            <consortium name="DOE Joint Genome Institute"/>
            <person name="Krizsan K."/>
            <person name="Almasi E."/>
            <person name="Merenyi Z."/>
            <person name="Sahu N."/>
            <person name="Viragh M."/>
            <person name="Koszo T."/>
            <person name="Mondo S."/>
            <person name="Kiss B."/>
            <person name="Balint B."/>
            <person name="Kues U."/>
            <person name="Barry K."/>
            <person name="Hegedus J.C."/>
            <person name="Henrissat B."/>
            <person name="Johnson J."/>
            <person name="Lipzen A."/>
            <person name="Ohm R."/>
            <person name="Nagy I."/>
            <person name="Pangilinan J."/>
            <person name="Yan J."/>
            <person name="Xiong Y."/>
            <person name="Grigoriev I.V."/>
            <person name="Hibbett D.S."/>
            <person name="Nagy L.G."/>
        </authorList>
    </citation>
    <scope>NUCLEOTIDE SEQUENCE [LARGE SCALE GENOMIC DNA]</scope>
    <source>
        <strain evidence="11 12">SZMC22713</strain>
    </source>
</reference>
<dbReference type="Gene3D" id="3.30.390.30">
    <property type="match status" value="1"/>
</dbReference>
<keyword evidence="9" id="KW-0411">Iron-sulfur</keyword>
<dbReference type="AlphaFoldDB" id="A0A4Y7QES5"/>
<comment type="similarity">
    <text evidence="2">Belongs to the FAD-dependent oxidoreductase family.</text>
</comment>
<dbReference type="VEuPathDB" id="FungiDB:BD410DRAFT_784618"/>
<evidence type="ECO:0000256" key="7">
    <source>
        <dbReference type="ARBA" id="ARBA00023002"/>
    </source>
</evidence>
<sequence>MATKTLAVLNVDELKDGQMKEVDFGDGKVLLSRLGENIHATSAFCTHYGAPLAKGVLASDGRVVCPWHGACFNVCTGDIEDAPALDAIHSFKTHVEDGRIHVTADPTRTRKENKARPPTLQADGAEAPGKGIVIVGGGSGAIHTVESLRENGYKGSITILSAERYAPIDRTKLSKALITDASKLEWRTPSDLKIKYGTNLRTGVNVTKVDPSQKSVTMDSKEMIFYDKLVLAPGGTPRRLPIPGVDLKNVFVLRNVDHAKLIDEAAKEGKKVVVIGSSFISMELVAALSKRKLASINVIGMESVPFELVLGKEIGGGLMKYHESQGVVFHMQSSVAKIIPSMSDPEAAGSVEIGNGGPTLDADFVIMGVGVAPATGFLRDSGFTLEKDGGVKVDEFLRVSELQDVYAIGDIAHYPQPQSGGHRRIEHWNVAGNHGRAVGRNIAGTPMPFEKVPVFWSAQGQQLRYAGLGYKYDEVHIEGNPAELKFVAYYIEGGKVVAIASMQSDPIAIKVSELLRLGMMPSAEDIKGGKVNAMNVDMSSIQSKAQVSGVKE</sequence>
<dbReference type="SUPFAM" id="SSF55424">
    <property type="entry name" value="FAD/NAD-linked reductases, dimerisation (C-terminal) domain"/>
    <property type="match status" value="1"/>
</dbReference>
<comment type="cofactor">
    <cofactor evidence="1">
        <name>FAD</name>
        <dbReference type="ChEBI" id="CHEBI:57692"/>
    </cofactor>
</comment>
<dbReference type="InterPro" id="IPR028202">
    <property type="entry name" value="Reductase_C"/>
</dbReference>
<dbReference type="GO" id="GO:0051537">
    <property type="term" value="F:2 iron, 2 sulfur cluster binding"/>
    <property type="evidence" value="ECO:0007669"/>
    <property type="project" value="UniProtKB-KW"/>
</dbReference>
<dbReference type="SUPFAM" id="SSF51905">
    <property type="entry name" value="FAD/NAD(P)-binding domain"/>
    <property type="match status" value="2"/>
</dbReference>
<dbReference type="PANTHER" id="PTHR43557">
    <property type="entry name" value="APOPTOSIS-INDUCING FACTOR 1"/>
    <property type="match status" value="1"/>
</dbReference>
<dbReference type="SUPFAM" id="SSF50022">
    <property type="entry name" value="ISP domain"/>
    <property type="match status" value="1"/>
</dbReference>
<keyword evidence="4" id="KW-0001">2Fe-2S</keyword>
<dbReference type="OrthoDB" id="6029at2759"/>
<accession>A0A4Y7QES5</accession>
<dbReference type="InterPro" id="IPR017941">
    <property type="entry name" value="Rieske_2Fe-2S"/>
</dbReference>
<evidence type="ECO:0000259" key="10">
    <source>
        <dbReference type="PROSITE" id="PS51296"/>
    </source>
</evidence>
<evidence type="ECO:0000256" key="2">
    <source>
        <dbReference type="ARBA" id="ARBA00006442"/>
    </source>
</evidence>
<organism evidence="11 12">
    <name type="scientific">Rickenella mellea</name>
    <dbReference type="NCBI Taxonomy" id="50990"/>
    <lineage>
        <taxon>Eukaryota</taxon>
        <taxon>Fungi</taxon>
        <taxon>Dikarya</taxon>
        <taxon>Basidiomycota</taxon>
        <taxon>Agaricomycotina</taxon>
        <taxon>Agaricomycetes</taxon>
        <taxon>Hymenochaetales</taxon>
        <taxon>Rickenellaceae</taxon>
        <taxon>Rickenella</taxon>
    </lineage>
</organism>
<protein>
    <submittedName>
        <fullName evidence="11">Flavo protein</fullName>
    </submittedName>
</protein>